<gene>
    <name evidence="2" type="ORF">MCOR_8146</name>
</gene>
<organism evidence="2 3">
    <name type="scientific">Mytilus coruscus</name>
    <name type="common">Sea mussel</name>
    <dbReference type="NCBI Taxonomy" id="42192"/>
    <lineage>
        <taxon>Eukaryota</taxon>
        <taxon>Metazoa</taxon>
        <taxon>Spiralia</taxon>
        <taxon>Lophotrochozoa</taxon>
        <taxon>Mollusca</taxon>
        <taxon>Bivalvia</taxon>
        <taxon>Autobranchia</taxon>
        <taxon>Pteriomorphia</taxon>
        <taxon>Mytilida</taxon>
        <taxon>Mytiloidea</taxon>
        <taxon>Mytilidae</taxon>
        <taxon>Mytilinae</taxon>
        <taxon>Mytilus</taxon>
    </lineage>
</organism>
<accession>A0A6J8AIB3</accession>
<dbReference type="Pfam" id="PF20700">
    <property type="entry name" value="Mutator"/>
    <property type="match status" value="1"/>
</dbReference>
<name>A0A6J8AIB3_MYTCO</name>
<sequence>MRTIGKSRNALLKFCSIMDLPTPINYKPFKKHTEALKEASEKTCRDKMIESAEELKIIKRDSSEWDGEGPCKCAVSVDGSWSHVGYSARNGFVSVISVDTGKVLDYVTVSNECKGCKQWERERKTSTREFLSWFVEHDKVCTLNHEGSAKTMEAKGAVMLFRRSQDFNGLQYTTFVGDGYSSAFGSVIDSHPYGPTIIIQKEDCVGHIQGRMGKHLKRLVDQNKEGESSWCKWQVDKVSGTRNYLPLKNPLSPVLVEMIKPVFDKLSSLQLLKGAEKCLTQNQNESLHHVIWSYLPKGEYHSPTETLLGVALAVGHFNDGMVNFNTQLFHEINLKVGINKSIWAAIDNTRLRHAAYKHSDNVKQRRKDLKAMEAAKLDSLQYDDSYSKEQYYSKDVPLNNRNARDDQGDWFHHHFPELGALITSQEWEKTRRSLQDVISTARLTGCSNYTLFNMPSENCQQLDRLASVRSGLSSIYRNYDFHLSLVKMTGSVVLLSLLSASLVLTNSMYQIEKANVRNRSECITSQAPEDTQTQSNNTLCSYLKPFQLPGEYFVTVCLY</sequence>
<evidence type="ECO:0000313" key="2">
    <source>
        <dbReference type="EMBL" id="CAC5368666.1"/>
    </source>
</evidence>
<dbReference type="AlphaFoldDB" id="A0A6J8AIB3"/>
<dbReference type="Proteomes" id="UP000507470">
    <property type="component" value="Unassembled WGS sequence"/>
</dbReference>
<reference evidence="2 3" key="1">
    <citation type="submission" date="2020-06" db="EMBL/GenBank/DDBJ databases">
        <authorList>
            <person name="Li R."/>
            <person name="Bekaert M."/>
        </authorList>
    </citation>
    <scope>NUCLEOTIDE SEQUENCE [LARGE SCALE GENOMIC DNA]</scope>
    <source>
        <strain evidence="3">wild</strain>
    </source>
</reference>
<feature type="domain" description="Mutator-like transposase" evidence="1">
    <location>
        <begin position="1"/>
        <end position="238"/>
    </location>
</feature>
<keyword evidence="3" id="KW-1185">Reference proteome</keyword>
<dbReference type="InterPro" id="IPR049012">
    <property type="entry name" value="Mutator_transp_dom"/>
</dbReference>
<proteinExistence type="predicted"/>
<protein>
    <recommendedName>
        <fullName evidence="1">Mutator-like transposase domain-containing protein</fullName>
    </recommendedName>
</protein>
<dbReference type="OrthoDB" id="6277804at2759"/>
<evidence type="ECO:0000313" key="3">
    <source>
        <dbReference type="Proteomes" id="UP000507470"/>
    </source>
</evidence>
<dbReference type="EMBL" id="CACVKT020001498">
    <property type="protein sequence ID" value="CAC5368666.1"/>
    <property type="molecule type" value="Genomic_DNA"/>
</dbReference>
<evidence type="ECO:0000259" key="1">
    <source>
        <dbReference type="Pfam" id="PF20700"/>
    </source>
</evidence>